<accession>A0A3M0G2A2</accession>
<dbReference type="Proteomes" id="UP000275256">
    <property type="component" value="Unassembled WGS sequence"/>
</dbReference>
<keyword evidence="2" id="KW-0812">Transmembrane</keyword>
<evidence type="ECO:0000313" key="4">
    <source>
        <dbReference type="Proteomes" id="UP000275256"/>
    </source>
</evidence>
<dbReference type="RefSeq" id="WP_121902285.1">
    <property type="nucleotide sequence ID" value="NZ_REFW01000004.1"/>
</dbReference>
<feature type="region of interest" description="Disordered" evidence="1">
    <location>
        <begin position="1"/>
        <end position="51"/>
    </location>
</feature>
<keyword evidence="2" id="KW-0472">Membrane</keyword>
<feature type="transmembrane region" description="Helical" evidence="2">
    <location>
        <begin position="90"/>
        <end position="110"/>
    </location>
</feature>
<organism evidence="3 4">
    <name type="scientific">Tessaracoccus antarcticus</name>
    <dbReference type="NCBI Taxonomy" id="2479848"/>
    <lineage>
        <taxon>Bacteria</taxon>
        <taxon>Bacillati</taxon>
        <taxon>Actinomycetota</taxon>
        <taxon>Actinomycetes</taxon>
        <taxon>Propionibacteriales</taxon>
        <taxon>Propionibacteriaceae</taxon>
        <taxon>Tessaracoccus</taxon>
    </lineage>
</organism>
<feature type="region of interest" description="Disordered" evidence="1">
    <location>
        <begin position="63"/>
        <end position="82"/>
    </location>
</feature>
<dbReference type="OrthoDB" id="3721275at2"/>
<sequence length="423" mass="43818">MSDGSTSRGRGPGEDPVAPPSRNEGPSSAATPSRPGSGVIRPVPQPSDGPSFEAIAMQSVLSRARDSSRFEAPPTADGDASRGRRVPARLLVVTALVVVALGITAGAVWVNLFRDAGVDDETVVTVTQTDGALVRTPQETVRGYLGALAEGDIEKALEFGPLGGTGSEALLTPEAYGAMPEESRPRNITLGTDDPLATEIPVTYTLAGEDVSTSIRVKRTETGSYDLVRATVTIQLQVAGGDNLPVFVNGVEVQHTSPIEAVPGTYTLTTGLSFIAFPTDSSTISILTLARSKTGTFLVNPELTDAGTSALLESARTSLTRCIDAAELTPAGCPNGIRAPKPVAPGSVQWSMSGASAVWTSFSPALSPDDQTVALATLPLTFRVSMDYTDGSNSGFKDVRVNAVLSATMLGSDASAVTVEWGR</sequence>
<comment type="caution">
    <text evidence="3">The sequence shown here is derived from an EMBL/GenBank/DDBJ whole genome shotgun (WGS) entry which is preliminary data.</text>
</comment>
<dbReference type="EMBL" id="REFW01000004">
    <property type="protein sequence ID" value="RMB58247.1"/>
    <property type="molecule type" value="Genomic_DNA"/>
</dbReference>
<reference evidence="3 4" key="1">
    <citation type="submission" date="2018-10" db="EMBL/GenBank/DDBJ databases">
        <title>Tessaracoccus antarcticuss sp. nov., isolated from sediment.</title>
        <authorList>
            <person name="Zhou L.Y."/>
            <person name="Du Z.J."/>
        </authorList>
    </citation>
    <scope>NUCLEOTIDE SEQUENCE [LARGE SCALE GENOMIC DNA]</scope>
    <source>
        <strain evidence="3 4">JDX10</strain>
    </source>
</reference>
<keyword evidence="2" id="KW-1133">Transmembrane helix</keyword>
<name>A0A3M0G2A2_9ACTN</name>
<proteinExistence type="predicted"/>
<evidence type="ECO:0000313" key="3">
    <source>
        <dbReference type="EMBL" id="RMB58247.1"/>
    </source>
</evidence>
<gene>
    <name evidence="3" type="ORF">EAX62_13655</name>
</gene>
<evidence type="ECO:0000256" key="2">
    <source>
        <dbReference type="SAM" id="Phobius"/>
    </source>
</evidence>
<dbReference type="AlphaFoldDB" id="A0A3M0G2A2"/>
<protein>
    <submittedName>
        <fullName evidence="3">Uncharacterized protein</fullName>
    </submittedName>
</protein>
<keyword evidence="4" id="KW-1185">Reference proteome</keyword>
<evidence type="ECO:0000256" key="1">
    <source>
        <dbReference type="SAM" id="MobiDB-lite"/>
    </source>
</evidence>